<organism evidence="1 2">
    <name type="scientific">Rhodoferax antarcticus ANT.BR</name>
    <dbReference type="NCBI Taxonomy" id="1111071"/>
    <lineage>
        <taxon>Bacteria</taxon>
        <taxon>Pseudomonadati</taxon>
        <taxon>Pseudomonadota</taxon>
        <taxon>Betaproteobacteria</taxon>
        <taxon>Burkholderiales</taxon>
        <taxon>Comamonadaceae</taxon>
        <taxon>Rhodoferax</taxon>
    </lineage>
</organism>
<reference evidence="1 2" key="1">
    <citation type="submission" date="2017-01" db="EMBL/GenBank/DDBJ databases">
        <title>Genome sequence of Rhodoferax antarcticus ANT.BR, a psychrophilic purple nonsulfur bacterium from an Antarctic microbial mat.</title>
        <authorList>
            <person name="Baker J."/>
            <person name="Riester C."/>
            <person name="Skinner B."/>
            <person name="Newell A."/>
            <person name="Swingley W."/>
            <person name="Madigan M."/>
            <person name="Jung D."/>
            <person name="Asao M."/>
            <person name="Chen M."/>
            <person name="Loughlin P."/>
            <person name="Pan H."/>
            <person name="Lin S."/>
            <person name="Li N."/>
            <person name="Shaw J."/>
            <person name="Prado M."/>
            <person name="Sherman C."/>
            <person name="Li X."/>
            <person name="Tang J."/>
            <person name="Blankenship R."/>
            <person name="Zhao T."/>
            <person name="Touchman J."/>
            <person name="Sattley M."/>
        </authorList>
    </citation>
    <scope>NUCLEOTIDE SEQUENCE [LARGE SCALE GENOMIC DNA]</scope>
    <source>
        <strain evidence="1 2">ANT.BR</strain>
    </source>
</reference>
<evidence type="ECO:0000313" key="1">
    <source>
        <dbReference type="EMBL" id="OLP07155.1"/>
    </source>
</evidence>
<proteinExistence type="predicted"/>
<keyword evidence="2" id="KW-1185">Reference proteome</keyword>
<dbReference type="InterPro" id="IPR013406">
    <property type="entry name" value="CHP02574_addiction_mod"/>
</dbReference>
<dbReference type="AlphaFoldDB" id="A0A1Q8YGN7"/>
<dbReference type="Proteomes" id="UP000185911">
    <property type="component" value="Unassembled WGS sequence"/>
</dbReference>
<dbReference type="Pfam" id="PF09720">
    <property type="entry name" value="Unstab_antitox"/>
    <property type="match status" value="1"/>
</dbReference>
<dbReference type="EMBL" id="MSYM01000010">
    <property type="protein sequence ID" value="OLP07155.1"/>
    <property type="molecule type" value="Genomic_DNA"/>
</dbReference>
<accession>A0A1Q8YGN7</accession>
<sequence length="62" mass="7064">MPKSERAHLVHLLLDSLDAPSEPDIQDIWLSEARRRADDIDAGRVKLVSGEQLERQVQALFK</sequence>
<dbReference type="NCBIfam" id="TIGR02574">
    <property type="entry name" value="stabl_TIGR02574"/>
    <property type="match status" value="1"/>
</dbReference>
<protein>
    <submittedName>
        <fullName evidence="1">Addiction module component family protein</fullName>
    </submittedName>
</protein>
<comment type="caution">
    <text evidence="1">The sequence shown here is derived from an EMBL/GenBank/DDBJ whole genome shotgun (WGS) entry which is preliminary data.</text>
</comment>
<name>A0A1Q8YGN7_9BURK</name>
<evidence type="ECO:0000313" key="2">
    <source>
        <dbReference type="Proteomes" id="UP000185911"/>
    </source>
</evidence>
<gene>
    <name evidence="1" type="ORF">BLL52_1551</name>
</gene>
<dbReference type="STRING" id="81479.RA876_02175"/>